<dbReference type="CDD" id="cd03673">
    <property type="entry name" value="NUDIX_Ap6A_hydrolase"/>
    <property type="match status" value="1"/>
</dbReference>
<evidence type="ECO:0000256" key="2">
    <source>
        <dbReference type="ARBA" id="ARBA00022801"/>
    </source>
</evidence>
<dbReference type="Pfam" id="PF00293">
    <property type="entry name" value="NUDIX"/>
    <property type="match status" value="1"/>
</dbReference>
<keyword evidence="6" id="KW-1185">Reference proteome</keyword>
<dbReference type="InterPro" id="IPR051325">
    <property type="entry name" value="Nudix_hydrolase_domain"/>
</dbReference>
<dbReference type="PRINTS" id="PR00502">
    <property type="entry name" value="NUDIXFAMILY"/>
</dbReference>
<name>A0A239P2D3_9ACTN</name>
<evidence type="ECO:0000256" key="3">
    <source>
        <dbReference type="RuleBase" id="RU003476"/>
    </source>
</evidence>
<comment type="similarity">
    <text evidence="1 3">Belongs to the Nudix hydrolase family.</text>
</comment>
<dbReference type="GO" id="GO:0006167">
    <property type="term" value="P:AMP biosynthetic process"/>
    <property type="evidence" value="ECO:0007669"/>
    <property type="project" value="TreeGrafter"/>
</dbReference>
<dbReference type="OrthoDB" id="4287477at2"/>
<proteinExistence type="inferred from homology"/>
<dbReference type="SUPFAM" id="SSF55811">
    <property type="entry name" value="Nudix"/>
    <property type="match status" value="1"/>
</dbReference>
<dbReference type="SMART" id="SM00855">
    <property type="entry name" value="PGAM"/>
    <property type="match status" value="1"/>
</dbReference>
<accession>A0A239P2D3</accession>
<dbReference type="GO" id="GO:0006754">
    <property type="term" value="P:ATP biosynthetic process"/>
    <property type="evidence" value="ECO:0007669"/>
    <property type="project" value="TreeGrafter"/>
</dbReference>
<dbReference type="InterPro" id="IPR020084">
    <property type="entry name" value="NUDIX_hydrolase_CS"/>
</dbReference>
<gene>
    <name evidence="5" type="ORF">SAMN05216276_108215</name>
</gene>
<evidence type="ECO:0000259" key="4">
    <source>
        <dbReference type="PROSITE" id="PS51462"/>
    </source>
</evidence>
<dbReference type="InterPro" id="IPR013078">
    <property type="entry name" value="His_Pase_superF_clade-1"/>
</dbReference>
<dbReference type="InterPro" id="IPR015797">
    <property type="entry name" value="NUDIX_hydrolase-like_dom_sf"/>
</dbReference>
<dbReference type="Pfam" id="PF00300">
    <property type="entry name" value="His_Phos_1"/>
    <property type="match status" value="1"/>
</dbReference>
<dbReference type="AlphaFoldDB" id="A0A239P2D3"/>
<dbReference type="InterPro" id="IPR020476">
    <property type="entry name" value="Nudix_hydrolase"/>
</dbReference>
<dbReference type="RefSeq" id="WP_089213073.1">
    <property type="nucleotide sequence ID" value="NZ_FZOD01000082.1"/>
</dbReference>
<keyword evidence="2 3" id="KW-0378">Hydrolase</keyword>
<dbReference type="PROSITE" id="PS00893">
    <property type="entry name" value="NUDIX_BOX"/>
    <property type="match status" value="1"/>
</dbReference>
<dbReference type="CDD" id="cd07067">
    <property type="entry name" value="HP_PGM_like"/>
    <property type="match status" value="1"/>
</dbReference>
<sequence length="292" mass="32464">MTEPEAHPTDLIRAAGAVVWRGTESSPEVALVHRPRYDDWSFPKGKVKPGEHIIAAALREVTEETGITVELGRSLPSIHYRKGKRLKRVDYWVARMISEDRHLDVDEVDEMVWLPVEEAGRRLSYAPDAGVLRAFASAPPATTPLLLVRHALAGARKNWSGDDDERPLDDRGETQAKVLAEVLSGYRPTAAVSSPSKRCVQTLEPYAERSGLEIDLEPSLSESRYDPQTSLRLVTEAIASKRPTAFCSHGKVLPDLISRITDRAGDVRLRKGEFMVLHHADGQIVGMDRYTT</sequence>
<dbReference type="Gene3D" id="3.40.50.1240">
    <property type="entry name" value="Phosphoglycerate mutase-like"/>
    <property type="match status" value="1"/>
</dbReference>
<dbReference type="Gene3D" id="3.90.79.10">
    <property type="entry name" value="Nucleoside Triphosphate Pyrophosphohydrolase"/>
    <property type="match status" value="1"/>
</dbReference>
<dbReference type="InterPro" id="IPR029033">
    <property type="entry name" value="His_PPase_superfam"/>
</dbReference>
<reference evidence="5 6" key="1">
    <citation type="submission" date="2017-06" db="EMBL/GenBank/DDBJ databases">
        <authorList>
            <person name="Kim H.J."/>
            <person name="Triplett B.A."/>
        </authorList>
    </citation>
    <scope>NUCLEOTIDE SEQUENCE [LARGE SCALE GENOMIC DNA]</scope>
    <source>
        <strain evidence="5 6">CGMCC 4.2132</strain>
    </source>
</reference>
<organism evidence="5 6">
    <name type="scientific">Streptosporangium subroseum</name>
    <dbReference type="NCBI Taxonomy" id="106412"/>
    <lineage>
        <taxon>Bacteria</taxon>
        <taxon>Bacillati</taxon>
        <taxon>Actinomycetota</taxon>
        <taxon>Actinomycetes</taxon>
        <taxon>Streptosporangiales</taxon>
        <taxon>Streptosporangiaceae</taxon>
        <taxon>Streptosporangium</taxon>
    </lineage>
</organism>
<dbReference type="SUPFAM" id="SSF53254">
    <property type="entry name" value="Phosphoglycerate mutase-like"/>
    <property type="match status" value="1"/>
</dbReference>
<dbReference type="GO" id="GO:0004081">
    <property type="term" value="F:bis(5'-nucleosyl)-tetraphosphatase (asymmetrical) activity"/>
    <property type="evidence" value="ECO:0007669"/>
    <property type="project" value="TreeGrafter"/>
</dbReference>
<dbReference type="PROSITE" id="PS51462">
    <property type="entry name" value="NUDIX"/>
    <property type="match status" value="1"/>
</dbReference>
<evidence type="ECO:0000256" key="1">
    <source>
        <dbReference type="ARBA" id="ARBA00005582"/>
    </source>
</evidence>
<dbReference type="InterPro" id="IPR000086">
    <property type="entry name" value="NUDIX_hydrolase_dom"/>
</dbReference>
<dbReference type="PANTHER" id="PTHR21340">
    <property type="entry name" value="DIADENOSINE 5,5-P1,P4-TETRAPHOSPHATE PYROPHOSPHOHYDROLASE MUTT"/>
    <property type="match status" value="1"/>
</dbReference>
<evidence type="ECO:0000313" key="6">
    <source>
        <dbReference type="Proteomes" id="UP000198282"/>
    </source>
</evidence>
<dbReference type="EMBL" id="FZOD01000082">
    <property type="protein sequence ID" value="SNT61160.1"/>
    <property type="molecule type" value="Genomic_DNA"/>
</dbReference>
<protein>
    <submittedName>
        <fullName evidence="5">8-oxo-dGTP diphosphatase</fullName>
    </submittedName>
</protein>
<dbReference type="Proteomes" id="UP000198282">
    <property type="component" value="Unassembled WGS sequence"/>
</dbReference>
<dbReference type="PANTHER" id="PTHR21340:SF0">
    <property type="entry name" value="BIS(5'-NUCLEOSYL)-TETRAPHOSPHATASE [ASYMMETRICAL]"/>
    <property type="match status" value="1"/>
</dbReference>
<evidence type="ECO:0000313" key="5">
    <source>
        <dbReference type="EMBL" id="SNT61160.1"/>
    </source>
</evidence>
<feature type="domain" description="Nudix hydrolase" evidence="4">
    <location>
        <begin position="10"/>
        <end position="136"/>
    </location>
</feature>